<organism evidence="1 2">
    <name type="scientific">Bos mutus</name>
    <name type="common">wild yak</name>
    <dbReference type="NCBI Taxonomy" id="72004"/>
    <lineage>
        <taxon>Eukaryota</taxon>
        <taxon>Metazoa</taxon>
        <taxon>Chordata</taxon>
        <taxon>Craniata</taxon>
        <taxon>Vertebrata</taxon>
        <taxon>Euteleostomi</taxon>
        <taxon>Mammalia</taxon>
        <taxon>Eutheria</taxon>
        <taxon>Laurasiatheria</taxon>
        <taxon>Artiodactyla</taxon>
        <taxon>Ruminantia</taxon>
        <taxon>Pecora</taxon>
        <taxon>Bovidae</taxon>
        <taxon>Bovinae</taxon>
        <taxon>Bos</taxon>
    </lineage>
</organism>
<dbReference type="Gene3D" id="3.30.70.270">
    <property type="match status" value="1"/>
</dbReference>
<proteinExistence type="predicted"/>
<dbReference type="InterPro" id="IPR043502">
    <property type="entry name" value="DNA/RNA_pol_sf"/>
</dbReference>
<sequence>MPSAYTLSQRHSPSLPLNGKIHLGAPSNSSSGLLHKGLRIPQPSLGKPWLLTWTHSIREYGCWLLQYMGDLLLAAETKEECWEGTKALLQLLMEAGYRVSKKKAQICKEEVSGDRISQQMELVAGIAPWSHHMRVKRTYHADPENAEWTAQTDPADH</sequence>
<dbReference type="SUPFAM" id="SSF56672">
    <property type="entry name" value="DNA/RNA polymerases"/>
    <property type="match status" value="1"/>
</dbReference>
<keyword evidence="2" id="KW-1185">Reference proteome</keyword>
<name>A0A6B0R0R6_9CETA</name>
<dbReference type="InterPro" id="IPR043128">
    <property type="entry name" value="Rev_trsase/Diguanyl_cyclase"/>
</dbReference>
<protein>
    <recommendedName>
        <fullName evidence="3">Reverse transcriptase domain-containing protein</fullName>
    </recommendedName>
</protein>
<evidence type="ECO:0000313" key="2">
    <source>
        <dbReference type="Proteomes" id="UP000322234"/>
    </source>
</evidence>
<accession>A0A6B0R0R6</accession>
<evidence type="ECO:0008006" key="3">
    <source>
        <dbReference type="Google" id="ProtNLM"/>
    </source>
</evidence>
<reference evidence="1" key="1">
    <citation type="submission" date="2019-10" db="EMBL/GenBank/DDBJ databases">
        <title>The sequence and de novo assembly of the wild yak genome.</title>
        <authorList>
            <person name="Liu Y."/>
        </authorList>
    </citation>
    <scope>NUCLEOTIDE SEQUENCE [LARGE SCALE GENOMIC DNA]</scope>
    <source>
        <strain evidence="1">WY2019</strain>
    </source>
</reference>
<dbReference type="EMBL" id="VBQZ03000014">
    <property type="protein sequence ID" value="MXQ82822.1"/>
    <property type="molecule type" value="Genomic_DNA"/>
</dbReference>
<gene>
    <name evidence="1" type="ORF">E5288_WYG022758</name>
</gene>
<dbReference type="Proteomes" id="UP000322234">
    <property type="component" value="Unassembled WGS sequence"/>
</dbReference>
<dbReference type="AlphaFoldDB" id="A0A6B0R0R6"/>
<comment type="caution">
    <text evidence="1">The sequence shown here is derived from an EMBL/GenBank/DDBJ whole genome shotgun (WGS) entry which is preliminary data.</text>
</comment>
<evidence type="ECO:0000313" key="1">
    <source>
        <dbReference type="EMBL" id="MXQ82822.1"/>
    </source>
</evidence>